<evidence type="ECO:0000313" key="1">
    <source>
        <dbReference type="EMBL" id="KAK1451862.1"/>
    </source>
</evidence>
<keyword evidence="2" id="KW-1185">Reference proteome</keyword>
<accession>A0AAI9U768</accession>
<organism evidence="1 2">
    <name type="scientific">Colletotrichum melonis</name>
    <dbReference type="NCBI Taxonomy" id="1209925"/>
    <lineage>
        <taxon>Eukaryota</taxon>
        <taxon>Fungi</taxon>
        <taxon>Dikarya</taxon>
        <taxon>Ascomycota</taxon>
        <taxon>Pezizomycotina</taxon>
        <taxon>Sordariomycetes</taxon>
        <taxon>Hypocreomycetidae</taxon>
        <taxon>Glomerellales</taxon>
        <taxon>Glomerellaceae</taxon>
        <taxon>Colletotrichum</taxon>
        <taxon>Colletotrichum acutatum species complex</taxon>
    </lineage>
</organism>
<proteinExistence type="predicted"/>
<comment type="caution">
    <text evidence="1">The sequence shown here is derived from an EMBL/GenBank/DDBJ whole genome shotgun (WGS) entry which is preliminary data.</text>
</comment>
<protein>
    <submittedName>
        <fullName evidence="1">Uncharacterized protein</fullName>
    </submittedName>
</protein>
<sequence length="44" mass="4563">MGLQFSGSLTANGVVAARSNGRHASYGARSGIWRDLVAGPCGWK</sequence>
<evidence type="ECO:0000313" key="2">
    <source>
        <dbReference type="Proteomes" id="UP001239795"/>
    </source>
</evidence>
<name>A0AAI9U768_9PEZI</name>
<dbReference type="Proteomes" id="UP001239795">
    <property type="component" value="Unassembled WGS sequence"/>
</dbReference>
<gene>
    <name evidence="1" type="ORF">CMEL01_06436</name>
</gene>
<dbReference type="EMBL" id="MLGG01000046">
    <property type="protein sequence ID" value="KAK1451862.1"/>
    <property type="molecule type" value="Genomic_DNA"/>
</dbReference>
<reference evidence="1 2" key="1">
    <citation type="submission" date="2016-10" db="EMBL/GenBank/DDBJ databases">
        <title>The genome sequence of Colletotrichum fioriniae PJ7.</title>
        <authorList>
            <person name="Baroncelli R."/>
        </authorList>
    </citation>
    <scope>NUCLEOTIDE SEQUENCE [LARGE SCALE GENOMIC DNA]</scope>
    <source>
        <strain evidence="1">Col 31</strain>
    </source>
</reference>
<dbReference type="AlphaFoldDB" id="A0AAI9U768"/>